<proteinExistence type="predicted"/>
<accession>A0A1L9P365</accession>
<gene>
    <name evidence="3" type="ORF">ASPVEDRAFT_77631</name>
</gene>
<organism evidence="3 4">
    <name type="scientific">Aspergillus versicolor CBS 583.65</name>
    <dbReference type="NCBI Taxonomy" id="1036611"/>
    <lineage>
        <taxon>Eukaryota</taxon>
        <taxon>Fungi</taxon>
        <taxon>Dikarya</taxon>
        <taxon>Ascomycota</taxon>
        <taxon>Pezizomycotina</taxon>
        <taxon>Eurotiomycetes</taxon>
        <taxon>Eurotiomycetidae</taxon>
        <taxon>Eurotiales</taxon>
        <taxon>Aspergillaceae</taxon>
        <taxon>Aspergillus</taxon>
        <taxon>Aspergillus subgen. Nidulantes</taxon>
    </lineage>
</organism>
<dbReference type="VEuPathDB" id="FungiDB:ASPVEDRAFT_77631"/>
<dbReference type="PANTHER" id="PTHR42109:SF2">
    <property type="entry name" value="INTEGRAL MEMBRANE PROTEIN"/>
    <property type="match status" value="1"/>
</dbReference>
<feature type="transmembrane region" description="Helical" evidence="1">
    <location>
        <begin position="131"/>
        <end position="155"/>
    </location>
</feature>
<dbReference type="RefSeq" id="XP_040661616.1">
    <property type="nucleotide sequence ID" value="XM_040816416.1"/>
</dbReference>
<feature type="transmembrane region" description="Helical" evidence="1">
    <location>
        <begin position="176"/>
        <end position="200"/>
    </location>
</feature>
<dbReference type="AlphaFoldDB" id="A0A1L9P365"/>
<keyword evidence="4" id="KW-1185">Reference proteome</keyword>
<dbReference type="Pfam" id="PF24800">
    <property type="entry name" value="DUF7702"/>
    <property type="match status" value="1"/>
</dbReference>
<keyword evidence="1" id="KW-1133">Transmembrane helix</keyword>
<dbReference type="GeneID" id="63731927"/>
<dbReference type="Proteomes" id="UP000184073">
    <property type="component" value="Unassembled WGS sequence"/>
</dbReference>
<keyword evidence="1" id="KW-0812">Transmembrane</keyword>
<keyword evidence="1" id="KW-0472">Membrane</keyword>
<reference evidence="4" key="1">
    <citation type="journal article" date="2017" name="Genome Biol.">
        <title>Comparative genomics reveals high biological diversity and specific adaptations in the industrially and medically important fungal genus Aspergillus.</title>
        <authorList>
            <person name="de Vries R.P."/>
            <person name="Riley R."/>
            <person name="Wiebenga A."/>
            <person name="Aguilar-Osorio G."/>
            <person name="Amillis S."/>
            <person name="Uchima C.A."/>
            <person name="Anderluh G."/>
            <person name="Asadollahi M."/>
            <person name="Askin M."/>
            <person name="Barry K."/>
            <person name="Battaglia E."/>
            <person name="Bayram O."/>
            <person name="Benocci T."/>
            <person name="Braus-Stromeyer S.A."/>
            <person name="Caldana C."/>
            <person name="Canovas D."/>
            <person name="Cerqueira G.C."/>
            <person name="Chen F."/>
            <person name="Chen W."/>
            <person name="Choi C."/>
            <person name="Clum A."/>
            <person name="Dos Santos R.A."/>
            <person name="Damasio A.R."/>
            <person name="Diallinas G."/>
            <person name="Emri T."/>
            <person name="Fekete E."/>
            <person name="Flipphi M."/>
            <person name="Freyberg S."/>
            <person name="Gallo A."/>
            <person name="Gournas C."/>
            <person name="Habgood R."/>
            <person name="Hainaut M."/>
            <person name="Harispe M.L."/>
            <person name="Henrissat B."/>
            <person name="Hilden K.S."/>
            <person name="Hope R."/>
            <person name="Hossain A."/>
            <person name="Karabika E."/>
            <person name="Karaffa L."/>
            <person name="Karanyi Z."/>
            <person name="Krasevec N."/>
            <person name="Kuo A."/>
            <person name="Kusch H."/>
            <person name="LaButti K."/>
            <person name="Lagendijk E.L."/>
            <person name="Lapidus A."/>
            <person name="Levasseur A."/>
            <person name="Lindquist E."/>
            <person name="Lipzen A."/>
            <person name="Logrieco A.F."/>
            <person name="MacCabe A."/>
            <person name="Maekelae M.R."/>
            <person name="Malavazi I."/>
            <person name="Melin P."/>
            <person name="Meyer V."/>
            <person name="Mielnichuk N."/>
            <person name="Miskei M."/>
            <person name="Molnar A.P."/>
            <person name="Mule G."/>
            <person name="Ngan C.Y."/>
            <person name="Orejas M."/>
            <person name="Orosz E."/>
            <person name="Ouedraogo J.P."/>
            <person name="Overkamp K.M."/>
            <person name="Park H.-S."/>
            <person name="Perrone G."/>
            <person name="Piumi F."/>
            <person name="Punt P.J."/>
            <person name="Ram A.F."/>
            <person name="Ramon A."/>
            <person name="Rauscher S."/>
            <person name="Record E."/>
            <person name="Riano-Pachon D.M."/>
            <person name="Robert V."/>
            <person name="Roehrig J."/>
            <person name="Ruller R."/>
            <person name="Salamov A."/>
            <person name="Salih N.S."/>
            <person name="Samson R.A."/>
            <person name="Sandor E."/>
            <person name="Sanguinetti M."/>
            <person name="Schuetze T."/>
            <person name="Sepcic K."/>
            <person name="Shelest E."/>
            <person name="Sherlock G."/>
            <person name="Sophianopoulou V."/>
            <person name="Squina F.M."/>
            <person name="Sun H."/>
            <person name="Susca A."/>
            <person name="Todd R.B."/>
            <person name="Tsang A."/>
            <person name="Unkles S.E."/>
            <person name="van de Wiele N."/>
            <person name="van Rossen-Uffink D."/>
            <person name="Oliveira J.V."/>
            <person name="Vesth T.C."/>
            <person name="Visser J."/>
            <person name="Yu J.-H."/>
            <person name="Zhou M."/>
            <person name="Andersen M.R."/>
            <person name="Archer D.B."/>
            <person name="Baker S.E."/>
            <person name="Benoit I."/>
            <person name="Brakhage A.A."/>
            <person name="Braus G.H."/>
            <person name="Fischer R."/>
            <person name="Frisvad J.C."/>
            <person name="Goldman G.H."/>
            <person name="Houbraken J."/>
            <person name="Oakley B."/>
            <person name="Pocsi I."/>
            <person name="Scazzocchio C."/>
            <person name="Seiboth B."/>
            <person name="vanKuyk P.A."/>
            <person name="Wortman J."/>
            <person name="Dyer P.S."/>
            <person name="Grigoriev I.V."/>
        </authorList>
    </citation>
    <scope>NUCLEOTIDE SEQUENCE [LARGE SCALE GENOMIC DNA]</scope>
    <source>
        <strain evidence="4">CBS 583.65</strain>
    </source>
</reference>
<evidence type="ECO:0000313" key="3">
    <source>
        <dbReference type="EMBL" id="OJI95853.1"/>
    </source>
</evidence>
<dbReference type="OrthoDB" id="2560628at2759"/>
<feature type="transmembrane region" description="Helical" evidence="1">
    <location>
        <begin position="220"/>
        <end position="243"/>
    </location>
</feature>
<feature type="transmembrane region" description="Helical" evidence="1">
    <location>
        <begin position="105"/>
        <end position="125"/>
    </location>
</feature>
<evidence type="ECO:0000256" key="1">
    <source>
        <dbReference type="SAM" id="Phobius"/>
    </source>
</evidence>
<feature type="transmembrane region" description="Helical" evidence="1">
    <location>
        <begin position="6"/>
        <end position="27"/>
    </location>
</feature>
<feature type="transmembrane region" description="Helical" evidence="1">
    <location>
        <begin position="39"/>
        <end position="58"/>
    </location>
</feature>
<dbReference type="STRING" id="1036611.A0A1L9P365"/>
<feature type="transmembrane region" description="Helical" evidence="1">
    <location>
        <begin position="64"/>
        <end position="84"/>
    </location>
</feature>
<dbReference type="InterPro" id="IPR056119">
    <property type="entry name" value="DUF7702"/>
</dbReference>
<dbReference type="PANTHER" id="PTHR42109">
    <property type="entry name" value="UNPLACED GENOMIC SCAFFOLD UM_SCAF_CONTIG_1.265, WHOLE GENOME SHOTGUN SEQUENCE"/>
    <property type="match status" value="1"/>
</dbReference>
<evidence type="ECO:0000313" key="4">
    <source>
        <dbReference type="Proteomes" id="UP000184073"/>
    </source>
</evidence>
<protein>
    <recommendedName>
        <fullName evidence="2">DUF7702 domain-containing protein</fullName>
    </recommendedName>
</protein>
<feature type="domain" description="DUF7702" evidence="2">
    <location>
        <begin position="2"/>
        <end position="244"/>
    </location>
</feature>
<name>A0A1L9P365_ASPVE</name>
<evidence type="ECO:0000259" key="2">
    <source>
        <dbReference type="Pfam" id="PF24800"/>
    </source>
</evidence>
<dbReference type="EMBL" id="KV878125">
    <property type="protein sequence ID" value="OJI95853.1"/>
    <property type="molecule type" value="Genomic_DNA"/>
</dbReference>
<sequence>MLTPHQSLSIALIVFYAPSLAPTSFLLHKHSIGKAWGWLYLFVFAILRVTGAALQFASEASDSNGLRVAAATLASIGVMTLLLGMLEIIENVKSTFPSDPIHPRVWTLLHLSQYAAFILSVISSFTSGDDLSYAATIIVTTLFAVQVIICIIFYIQHRSDTPNEKLDWKQGLDATTLLRLALCSAPFLAVRVVYMLLSTFASTPAFKGRDLDGDGTPANVYVLAFMQYMMELGAFALFVYAGFLMPSLRRARRVNKEREHEDRIQRLTNQR</sequence>